<evidence type="ECO:0000256" key="1">
    <source>
        <dbReference type="SAM" id="Coils"/>
    </source>
</evidence>
<evidence type="ECO:0000256" key="2">
    <source>
        <dbReference type="SAM" id="MobiDB-lite"/>
    </source>
</evidence>
<feature type="compositionally biased region" description="Polar residues" evidence="2">
    <location>
        <begin position="181"/>
        <end position="197"/>
    </location>
</feature>
<accession>A0AAV9PG65</accession>
<proteinExistence type="predicted"/>
<reference evidence="3 4" key="1">
    <citation type="submission" date="2023-08" db="EMBL/GenBank/DDBJ databases">
        <title>Black Yeasts Isolated from many extreme environments.</title>
        <authorList>
            <person name="Coleine C."/>
            <person name="Stajich J.E."/>
            <person name="Selbmann L."/>
        </authorList>
    </citation>
    <scope>NUCLEOTIDE SEQUENCE [LARGE SCALE GENOMIC DNA]</scope>
    <source>
        <strain evidence="3 4">CCFEE 5935</strain>
    </source>
</reference>
<feature type="compositionally biased region" description="Basic and acidic residues" evidence="2">
    <location>
        <begin position="148"/>
        <end position="158"/>
    </location>
</feature>
<evidence type="ECO:0000313" key="4">
    <source>
        <dbReference type="Proteomes" id="UP001337655"/>
    </source>
</evidence>
<feature type="compositionally biased region" description="Polar residues" evidence="2">
    <location>
        <begin position="75"/>
        <end position="90"/>
    </location>
</feature>
<feature type="compositionally biased region" description="Basic and acidic residues" evidence="2">
    <location>
        <begin position="115"/>
        <end position="126"/>
    </location>
</feature>
<keyword evidence="4" id="KW-1185">Reference proteome</keyword>
<organism evidence="3 4">
    <name type="scientific">Saxophila tyrrhenica</name>
    <dbReference type="NCBI Taxonomy" id="1690608"/>
    <lineage>
        <taxon>Eukaryota</taxon>
        <taxon>Fungi</taxon>
        <taxon>Dikarya</taxon>
        <taxon>Ascomycota</taxon>
        <taxon>Pezizomycotina</taxon>
        <taxon>Dothideomycetes</taxon>
        <taxon>Dothideomycetidae</taxon>
        <taxon>Mycosphaerellales</taxon>
        <taxon>Extremaceae</taxon>
        <taxon>Saxophila</taxon>
    </lineage>
</organism>
<dbReference type="Proteomes" id="UP001337655">
    <property type="component" value="Unassembled WGS sequence"/>
</dbReference>
<sequence>MASEEALEERRRKAREDTGTQMNKTAAEAKARFKAEIEAKRALKRAQRAEIDQQPATNTNVRPHEIKNEPERETTAISSHLTERTASAVNPSAAPGDVPQTKQPLSREAPAQAQVKDEFTSREHPLAARADGLARRGSIGYQIRGAAKQKDVPADSARHSSTPSTTAQGGKGKAPSRDPAGSTSAAPAKRPSQSSVYGSGRDMSSLKVSKRASVASPQPATEEPAGDAEQQSSTAIGRPPQWYKITPRPNTRGKNDADVDPLLQRLRDGIGNCKKTEEWPEQRNRLHDLHTLRTVLHKIMTTDAVGLCEYLTKVKPLFLYIDKANKMASRSSSKRKALNQLDDILEQLSAPVDDIQRTYDNASLDPEKENIDPATEAIISPQTAHALFKKARRTTQMASNTRASVEQRFEELEKRVSNLEGSVNAFSSWQIIVGEAQMIDDWVDKMVDAKTNNGMPSGWQHQDLAPAEVNQDVAASYSSSDRTDRFVQKKTKRFFKEFVEERGLTKFGFGEKFDILTNTTRRKARNDAVHETQFMVYAHAMVEAAKRDISIMDKMAEYAQIFEWTYGMSWGQAAKHPVLLGDEGNSTSQS</sequence>
<keyword evidence="1" id="KW-0175">Coiled coil</keyword>
<name>A0AAV9PG65_9PEZI</name>
<protein>
    <submittedName>
        <fullName evidence="3">Uncharacterized protein</fullName>
    </submittedName>
</protein>
<evidence type="ECO:0000313" key="3">
    <source>
        <dbReference type="EMBL" id="KAK5171005.1"/>
    </source>
</evidence>
<dbReference type="GeneID" id="89925495"/>
<dbReference type="AlphaFoldDB" id="A0AAV9PG65"/>
<feature type="compositionally biased region" description="Polar residues" evidence="2">
    <location>
        <begin position="159"/>
        <end position="168"/>
    </location>
</feature>
<feature type="coiled-coil region" evidence="1">
    <location>
        <begin position="395"/>
        <end position="422"/>
    </location>
</feature>
<feature type="compositionally biased region" description="Basic and acidic residues" evidence="2">
    <location>
        <begin position="62"/>
        <end position="74"/>
    </location>
</feature>
<feature type="compositionally biased region" description="Low complexity" evidence="2">
    <location>
        <begin position="127"/>
        <end position="137"/>
    </location>
</feature>
<comment type="caution">
    <text evidence="3">The sequence shown here is derived from an EMBL/GenBank/DDBJ whole genome shotgun (WGS) entry which is preliminary data.</text>
</comment>
<dbReference type="EMBL" id="JAVRRT010000006">
    <property type="protein sequence ID" value="KAK5171005.1"/>
    <property type="molecule type" value="Genomic_DNA"/>
</dbReference>
<feature type="region of interest" description="Disordered" evidence="2">
    <location>
        <begin position="1"/>
        <end position="29"/>
    </location>
</feature>
<feature type="region of interest" description="Disordered" evidence="2">
    <location>
        <begin position="43"/>
        <end position="258"/>
    </location>
</feature>
<gene>
    <name evidence="3" type="ORF">LTR77_004149</name>
</gene>
<dbReference type="RefSeq" id="XP_064660033.1">
    <property type="nucleotide sequence ID" value="XM_064801403.1"/>
</dbReference>
<feature type="compositionally biased region" description="Basic and acidic residues" evidence="2">
    <location>
        <begin position="8"/>
        <end position="18"/>
    </location>
</feature>